<accession>A0A640VS49</accession>
<keyword evidence="2" id="KW-1185">Reference proteome</keyword>
<evidence type="ECO:0000313" key="2">
    <source>
        <dbReference type="Proteomes" id="UP000436522"/>
    </source>
</evidence>
<dbReference type="Proteomes" id="UP000436522">
    <property type="component" value="Unassembled WGS sequence"/>
</dbReference>
<reference evidence="1 2" key="1">
    <citation type="submission" date="2019-12" db="EMBL/GenBank/DDBJ databases">
        <title>Roseobacter cerasinus sp. nov., isolated from seawater around aquaculture.</title>
        <authorList>
            <person name="Muramatsu S."/>
            <person name="Takabe Y."/>
            <person name="Mori K."/>
            <person name="Takaichi S."/>
            <person name="Hanada S."/>
        </authorList>
    </citation>
    <scope>NUCLEOTIDE SEQUENCE [LARGE SCALE GENOMIC DNA]</scope>
    <source>
        <strain evidence="1 2">AI77</strain>
    </source>
</reference>
<dbReference type="AlphaFoldDB" id="A0A640VS49"/>
<organism evidence="1 2">
    <name type="scientific">Roseobacter cerasinus</name>
    <dbReference type="NCBI Taxonomy" id="2602289"/>
    <lineage>
        <taxon>Bacteria</taxon>
        <taxon>Pseudomonadati</taxon>
        <taxon>Pseudomonadota</taxon>
        <taxon>Alphaproteobacteria</taxon>
        <taxon>Rhodobacterales</taxon>
        <taxon>Roseobacteraceae</taxon>
        <taxon>Roseobacter</taxon>
    </lineage>
</organism>
<dbReference type="EMBL" id="BLIV01000003">
    <property type="protein sequence ID" value="GFE50250.1"/>
    <property type="molecule type" value="Genomic_DNA"/>
</dbReference>
<proteinExistence type="predicted"/>
<sequence length="75" mass="8325">MLSQRSAARVKAPRRASEIGVVKSSVIISGLMVCCTPTEGRDIHDMGAELRTGNDPIHKWRIPAEIRRAWRQVSA</sequence>
<comment type="caution">
    <text evidence="1">The sequence shown here is derived from an EMBL/GenBank/DDBJ whole genome shotgun (WGS) entry which is preliminary data.</text>
</comment>
<name>A0A640VS49_9RHOB</name>
<gene>
    <name evidence="1" type="ORF">So717_20030</name>
</gene>
<evidence type="ECO:0000313" key="1">
    <source>
        <dbReference type="EMBL" id="GFE50250.1"/>
    </source>
</evidence>
<protein>
    <submittedName>
        <fullName evidence="1">Uncharacterized protein</fullName>
    </submittedName>
</protein>